<feature type="transmembrane region" description="Helical" evidence="1">
    <location>
        <begin position="305"/>
        <end position="321"/>
    </location>
</feature>
<evidence type="ECO:0000313" key="2">
    <source>
        <dbReference type="EMBL" id="MCB7280852.1"/>
    </source>
</evidence>
<accession>A0AAW4USG5</accession>
<feature type="transmembrane region" description="Helical" evidence="1">
    <location>
        <begin position="6"/>
        <end position="26"/>
    </location>
</feature>
<reference evidence="2" key="1">
    <citation type="submission" date="2021-10" db="EMBL/GenBank/DDBJ databases">
        <title>Collection of gut derived symbiotic bacterial strains cultured from healthy donors.</title>
        <authorList>
            <person name="Lin H."/>
            <person name="Littmann E."/>
            <person name="Kohout C."/>
            <person name="Pamer E.G."/>
        </authorList>
    </citation>
    <scope>NUCLEOTIDE SEQUENCE</scope>
    <source>
        <strain evidence="2">DFI.1.167</strain>
    </source>
</reference>
<protein>
    <submittedName>
        <fullName evidence="2">EpsG family protein</fullName>
    </submittedName>
</protein>
<feature type="transmembrane region" description="Helical" evidence="1">
    <location>
        <begin position="198"/>
        <end position="225"/>
    </location>
</feature>
<feature type="transmembrane region" description="Helical" evidence="1">
    <location>
        <begin position="277"/>
        <end position="299"/>
    </location>
</feature>
<feature type="transmembrane region" description="Helical" evidence="1">
    <location>
        <begin position="33"/>
        <end position="52"/>
    </location>
</feature>
<feature type="transmembrane region" description="Helical" evidence="1">
    <location>
        <begin position="163"/>
        <end position="186"/>
    </location>
</feature>
<name>A0AAW4USG5_PHOVU</name>
<proteinExistence type="predicted"/>
<evidence type="ECO:0000313" key="3">
    <source>
        <dbReference type="Proteomes" id="UP001199363"/>
    </source>
</evidence>
<keyword evidence="1" id="KW-0812">Transmembrane</keyword>
<dbReference type="RefSeq" id="WP_217315874.1">
    <property type="nucleotide sequence ID" value="NZ_JAHOOU010000019.1"/>
</dbReference>
<comment type="caution">
    <text evidence="2">The sequence shown here is derived from an EMBL/GenBank/DDBJ whole genome shotgun (WGS) entry which is preliminary data.</text>
</comment>
<feature type="transmembrane region" description="Helical" evidence="1">
    <location>
        <begin position="245"/>
        <end position="265"/>
    </location>
</feature>
<sequence length="378" mass="45329">MQFHNFIFSLPYLFILFCFLTVNFLRCTIHRKYLISGGIFILFFGCRGFVGWDWYSYYEIYNQTSDLIIQKYSTEPCFGFFMVGCKIIGLDYHGFVLVSTCFDFILLHLIFKLYLSKYYAWGFFFFIVFSMGYEIDLMRNIKALLLFIYSLQYVYRKKITYFLFYNTIAIGFHSSAILFFPLYFLLNRDINKRLIGSLFVIGNLLFICHIGIVKLILLPVLTFMGGVYSMMLINYLDSDLFSQPYGLSFGFVERIVTFFLLYKYASRLEQKSCINRLFINTAYMYLLLMVYCSDFSIFIDRVVAMFRYFYWILIPLLLFGKERISYHKVLISFYLLFSISRTIALTDTILYDYDNILTGMRTFYDRKNTWEHFYINNY</sequence>
<dbReference type="InterPro" id="IPR049458">
    <property type="entry name" value="EpsG-like"/>
</dbReference>
<organism evidence="2 3">
    <name type="scientific">Phocaeicola vulgatus</name>
    <name type="common">Bacteroides vulgatus</name>
    <dbReference type="NCBI Taxonomy" id="821"/>
    <lineage>
        <taxon>Bacteria</taxon>
        <taxon>Pseudomonadati</taxon>
        <taxon>Bacteroidota</taxon>
        <taxon>Bacteroidia</taxon>
        <taxon>Bacteroidales</taxon>
        <taxon>Bacteroidaceae</taxon>
        <taxon>Phocaeicola</taxon>
    </lineage>
</organism>
<evidence type="ECO:0000256" key="1">
    <source>
        <dbReference type="SAM" id="Phobius"/>
    </source>
</evidence>
<feature type="transmembrane region" description="Helical" evidence="1">
    <location>
        <begin position="92"/>
        <end position="111"/>
    </location>
</feature>
<dbReference type="EMBL" id="JAJCQG010000018">
    <property type="protein sequence ID" value="MCB7280852.1"/>
    <property type="molecule type" value="Genomic_DNA"/>
</dbReference>
<dbReference type="Proteomes" id="UP001199363">
    <property type="component" value="Unassembled WGS sequence"/>
</dbReference>
<dbReference type="AlphaFoldDB" id="A0AAW4USG5"/>
<feature type="transmembrane region" description="Helical" evidence="1">
    <location>
        <begin position="118"/>
        <end position="135"/>
    </location>
</feature>
<keyword evidence="1" id="KW-0472">Membrane</keyword>
<keyword evidence="1" id="KW-1133">Transmembrane helix</keyword>
<feature type="transmembrane region" description="Helical" evidence="1">
    <location>
        <begin position="333"/>
        <end position="351"/>
    </location>
</feature>
<gene>
    <name evidence="2" type="ORF">LI282_07345</name>
</gene>
<dbReference type="Pfam" id="PF14897">
    <property type="entry name" value="EpsG"/>
    <property type="match status" value="1"/>
</dbReference>